<dbReference type="Gene3D" id="3.10.20.860">
    <property type="match status" value="1"/>
</dbReference>
<evidence type="ECO:0000313" key="1">
    <source>
        <dbReference type="EMBL" id="PIL42844.1"/>
    </source>
</evidence>
<evidence type="ECO:0008006" key="3">
    <source>
        <dbReference type="Google" id="ProtNLM"/>
    </source>
</evidence>
<protein>
    <recommendedName>
        <fullName evidence="3">YgiT-type zinc finger domain-containing protein</fullName>
    </recommendedName>
</protein>
<accession>A0A2G8TA21</accession>
<keyword evidence="2" id="KW-1185">Reference proteome</keyword>
<sequence length="73" mass="8166">MRCPKCDAADLIHDTRDVIYSYKGDAIVLPHVTGEFCPACTEYILDADESRRTMNVMLVFNQQVNASIVAKMA</sequence>
<dbReference type="AlphaFoldDB" id="A0A2G8TA21"/>
<organism evidence="1 2">
    <name type="scientific">Massilia eurypsychrophila</name>
    <dbReference type="NCBI Taxonomy" id="1485217"/>
    <lineage>
        <taxon>Bacteria</taxon>
        <taxon>Pseudomonadati</taxon>
        <taxon>Pseudomonadota</taxon>
        <taxon>Betaproteobacteria</taxon>
        <taxon>Burkholderiales</taxon>
        <taxon>Oxalobacteraceae</taxon>
        <taxon>Telluria group</taxon>
        <taxon>Massilia</taxon>
    </lineage>
</organism>
<name>A0A2G8TA21_9BURK</name>
<dbReference type="InterPro" id="IPR022453">
    <property type="entry name" value="Znf_MqsA-type"/>
</dbReference>
<dbReference type="RefSeq" id="WP_099792348.1">
    <property type="nucleotide sequence ID" value="NZ_JBHLYV010000092.1"/>
</dbReference>
<dbReference type="InterPro" id="IPR032758">
    <property type="entry name" value="MqsA/HigA-2"/>
</dbReference>
<gene>
    <name evidence="1" type="ORF">CR105_22325</name>
</gene>
<dbReference type="NCBIfam" id="TIGR03831">
    <property type="entry name" value="YgiT_finger"/>
    <property type="match status" value="1"/>
</dbReference>
<comment type="caution">
    <text evidence="1">The sequence shown here is derived from an EMBL/GenBank/DDBJ whole genome shotgun (WGS) entry which is preliminary data.</text>
</comment>
<dbReference type="EMBL" id="PDOC01000020">
    <property type="protein sequence ID" value="PIL42844.1"/>
    <property type="molecule type" value="Genomic_DNA"/>
</dbReference>
<evidence type="ECO:0000313" key="2">
    <source>
        <dbReference type="Proteomes" id="UP000230390"/>
    </source>
</evidence>
<proteinExistence type="predicted"/>
<reference evidence="1 2" key="1">
    <citation type="submission" date="2017-10" db="EMBL/GenBank/DDBJ databases">
        <title>Massilia psychrophilum sp. nov., a novel purple-pigmented bacterium isolated from Tianshan glacier, Xinjiang Municipality, China.</title>
        <authorList>
            <person name="Wang H."/>
        </authorList>
    </citation>
    <scope>NUCLEOTIDE SEQUENCE [LARGE SCALE GENOMIC DNA]</scope>
    <source>
        <strain evidence="1 2">JCM 30074</strain>
    </source>
</reference>
<dbReference type="OrthoDB" id="7349669at2"/>
<dbReference type="CDD" id="cd12870">
    <property type="entry name" value="MqsA"/>
    <property type="match status" value="1"/>
</dbReference>
<dbReference type="Proteomes" id="UP000230390">
    <property type="component" value="Unassembled WGS sequence"/>
</dbReference>
<dbReference type="Pfam" id="PF15731">
    <property type="entry name" value="MqsA_antitoxin"/>
    <property type="match status" value="1"/>
</dbReference>